<feature type="domain" description="N-acetyltransferase" evidence="1">
    <location>
        <begin position="71"/>
        <end position="230"/>
    </location>
</feature>
<name>A0A4Y7PZU4_9AGAM</name>
<dbReference type="Pfam" id="PF13302">
    <property type="entry name" value="Acetyltransf_3"/>
    <property type="match status" value="1"/>
</dbReference>
<dbReference type="InterPro" id="IPR000182">
    <property type="entry name" value="GNAT_dom"/>
</dbReference>
<dbReference type="PANTHER" id="PTHR43328">
    <property type="entry name" value="ACETYLTRANSFERASE-RELATED"/>
    <property type="match status" value="1"/>
</dbReference>
<evidence type="ECO:0000313" key="3">
    <source>
        <dbReference type="Proteomes" id="UP000294933"/>
    </source>
</evidence>
<dbReference type="PANTHER" id="PTHR43328:SF1">
    <property type="entry name" value="N-ACETYLTRANSFERASE DOMAIN-CONTAINING PROTEIN"/>
    <property type="match status" value="1"/>
</dbReference>
<dbReference type="AlphaFoldDB" id="A0A4Y7PZU4"/>
<dbReference type="VEuPathDB" id="FungiDB:BD410DRAFT_319915"/>
<dbReference type="GO" id="GO:0016747">
    <property type="term" value="F:acyltransferase activity, transferring groups other than amino-acyl groups"/>
    <property type="evidence" value="ECO:0007669"/>
    <property type="project" value="InterPro"/>
</dbReference>
<dbReference type="Gene3D" id="3.40.630.30">
    <property type="match status" value="1"/>
</dbReference>
<organism evidence="2 3">
    <name type="scientific">Rickenella mellea</name>
    <dbReference type="NCBI Taxonomy" id="50990"/>
    <lineage>
        <taxon>Eukaryota</taxon>
        <taxon>Fungi</taxon>
        <taxon>Dikarya</taxon>
        <taxon>Basidiomycota</taxon>
        <taxon>Agaricomycotina</taxon>
        <taxon>Agaricomycetes</taxon>
        <taxon>Hymenochaetales</taxon>
        <taxon>Rickenellaceae</taxon>
        <taxon>Rickenella</taxon>
    </lineage>
</organism>
<accession>A0A4Y7PZU4</accession>
<dbReference type="PROSITE" id="PS51186">
    <property type="entry name" value="GNAT"/>
    <property type="match status" value="1"/>
</dbReference>
<sequence>MSSASTELWHLEIHPTTSEPVLRLPAPHDNIIITPPRTTDAPFHVTLINDPSICPHIGGAYPHTLQDAQNLLERNITRSLDVLARLEGSDKTNTFINSSPVNSLREVREDGTDQYLGNIHIGRHRWIDILDPERRDKLIAENFAKLEGDPGIVWDIGDHIAPSHQGRGIMTAAIQTIIEKWAIPRMNAHKFREVIQKDNQASVRVFQKNGFIVKEVVDDCIDIHESKGGGKVSVQVLEWVR</sequence>
<gene>
    <name evidence="2" type="ORF">BD410DRAFT_319915</name>
</gene>
<dbReference type="Proteomes" id="UP000294933">
    <property type="component" value="Unassembled WGS sequence"/>
</dbReference>
<keyword evidence="3" id="KW-1185">Reference proteome</keyword>
<dbReference type="SUPFAM" id="SSF55729">
    <property type="entry name" value="Acyl-CoA N-acyltransferases (Nat)"/>
    <property type="match status" value="1"/>
</dbReference>
<proteinExistence type="predicted"/>
<evidence type="ECO:0000259" key="1">
    <source>
        <dbReference type="PROSITE" id="PS51186"/>
    </source>
</evidence>
<dbReference type="STRING" id="50990.A0A4Y7PZU4"/>
<reference evidence="2 3" key="1">
    <citation type="submission" date="2018-06" db="EMBL/GenBank/DDBJ databases">
        <title>A transcriptomic atlas of mushroom development highlights an independent origin of complex multicellularity.</title>
        <authorList>
            <consortium name="DOE Joint Genome Institute"/>
            <person name="Krizsan K."/>
            <person name="Almasi E."/>
            <person name="Merenyi Z."/>
            <person name="Sahu N."/>
            <person name="Viragh M."/>
            <person name="Koszo T."/>
            <person name="Mondo S."/>
            <person name="Kiss B."/>
            <person name="Balint B."/>
            <person name="Kues U."/>
            <person name="Barry K."/>
            <person name="Hegedus J.C."/>
            <person name="Henrissat B."/>
            <person name="Johnson J."/>
            <person name="Lipzen A."/>
            <person name="Ohm R."/>
            <person name="Nagy I."/>
            <person name="Pangilinan J."/>
            <person name="Yan J."/>
            <person name="Xiong Y."/>
            <person name="Grigoriev I.V."/>
            <person name="Hibbett D.S."/>
            <person name="Nagy L.G."/>
        </authorList>
    </citation>
    <scope>NUCLEOTIDE SEQUENCE [LARGE SCALE GENOMIC DNA]</scope>
    <source>
        <strain evidence="2 3">SZMC22713</strain>
    </source>
</reference>
<dbReference type="OrthoDB" id="630895at2759"/>
<dbReference type="InterPro" id="IPR016181">
    <property type="entry name" value="Acyl_CoA_acyltransferase"/>
</dbReference>
<evidence type="ECO:0000313" key="2">
    <source>
        <dbReference type="EMBL" id="TDL20914.1"/>
    </source>
</evidence>
<dbReference type="EMBL" id="ML170184">
    <property type="protein sequence ID" value="TDL20914.1"/>
    <property type="molecule type" value="Genomic_DNA"/>
</dbReference>
<protein>
    <recommendedName>
        <fullName evidence="1">N-acetyltransferase domain-containing protein</fullName>
    </recommendedName>
</protein>